<dbReference type="InterPro" id="IPR009006">
    <property type="entry name" value="Ala_racemase/Decarboxylase_C"/>
</dbReference>
<evidence type="ECO:0000256" key="5">
    <source>
        <dbReference type="HAMAP-Rule" id="MF_01201"/>
    </source>
</evidence>
<dbReference type="NCBIfam" id="NF008897">
    <property type="entry name" value="PRK11930.1"/>
    <property type="match status" value="1"/>
</dbReference>
<keyword evidence="10" id="KW-1185">Reference proteome</keyword>
<comment type="similarity">
    <text evidence="5">Belongs to the alanine racemase family.</text>
</comment>
<dbReference type="FunFam" id="3.20.20.10:FF:000002">
    <property type="entry name" value="Alanine racemase"/>
    <property type="match status" value="1"/>
</dbReference>
<evidence type="ECO:0000313" key="10">
    <source>
        <dbReference type="Proteomes" id="UP000251561"/>
    </source>
</evidence>
<dbReference type="InterPro" id="IPR035911">
    <property type="entry name" value="MurE/MurF_N"/>
</dbReference>
<dbReference type="HAMAP" id="MF_01201">
    <property type="entry name" value="Ala_racemase"/>
    <property type="match status" value="1"/>
</dbReference>
<dbReference type="SUPFAM" id="SSF53623">
    <property type="entry name" value="MurD-like peptide ligases, catalytic domain"/>
    <property type="match status" value="1"/>
</dbReference>
<dbReference type="Pfam" id="PF00842">
    <property type="entry name" value="Ala_racemase_C"/>
    <property type="match status" value="1"/>
</dbReference>
<evidence type="ECO:0000256" key="4">
    <source>
        <dbReference type="ARBA" id="ARBA00023235"/>
    </source>
</evidence>
<dbReference type="InterPro" id="IPR029066">
    <property type="entry name" value="PLP-binding_barrel"/>
</dbReference>
<comment type="function">
    <text evidence="5">Catalyzes the interconversion of L-alanine and D-alanine. May also act on other amino acids.</text>
</comment>
<gene>
    <name evidence="9" type="ORF">HYN86_05985</name>
</gene>
<dbReference type="InterPro" id="IPR011079">
    <property type="entry name" value="Ala_racemase_C"/>
</dbReference>
<dbReference type="RefSeq" id="WP_113677218.1">
    <property type="nucleotide sequence ID" value="NZ_CP030261.1"/>
</dbReference>
<dbReference type="GO" id="GO:0008784">
    <property type="term" value="F:alanine racemase activity"/>
    <property type="evidence" value="ECO:0007669"/>
    <property type="project" value="UniProtKB-UniRule"/>
</dbReference>
<dbReference type="AlphaFoldDB" id="A0A344LQI2"/>
<dbReference type="SUPFAM" id="SSF50621">
    <property type="entry name" value="Alanine racemase C-terminal domain-like"/>
    <property type="match status" value="1"/>
</dbReference>
<dbReference type="GO" id="GO:0047480">
    <property type="term" value="F:UDP-N-acetylmuramoyl-tripeptide-D-alanyl-D-alanine ligase activity"/>
    <property type="evidence" value="ECO:0007669"/>
    <property type="project" value="InterPro"/>
</dbReference>
<dbReference type="SUPFAM" id="SSF51419">
    <property type="entry name" value="PLP-binding barrel"/>
    <property type="match status" value="1"/>
</dbReference>
<feature type="active site" description="Proton acceptor; specific for L-alanine" evidence="5">
    <location>
        <position position="718"/>
    </location>
</feature>
<dbReference type="GO" id="GO:0005829">
    <property type="term" value="C:cytosol"/>
    <property type="evidence" value="ECO:0007669"/>
    <property type="project" value="TreeGrafter"/>
</dbReference>
<sequence>MSINLKSVVSVLNAKWADSSDAVFIDHISIDSRSLQNGSQTLFFALSGVNNDAHLFIPDLIEKGVQNFVVQHIPENYSGKANFLVVENALHALQEFAGYYRNLFHFPVIGLTGSNGKTIVKEWLNFLLSPEYNIIRSPKSYNSQVGVPLSVIAINEKHNLGIFEAGISTVNEMVNLEKIIKPTIGVLTNIGSAHDEGFLNLVQKIDEKLLLFKDSPVIIYQKNEVVDSCLTQFAAEYMIHPRKLFSWSFNDKSADVFILKKESKNDHTHIQYQYQNEIFDLEIPFSDSASIENAVSCLLVLLHFNYNQAMIQSRIQMLYPVEMRLEVKNGINNCSIIDDSYSSDFQSLKIALDFLESQKKNASKTVILSDIFQSGFSNDELYSKVADLIASNKINRVIGIGETISDFASKFSNITIFQTKNDFIEAIESLNFANETILVKGARSFHFEEIVSLLEEKTHETVLEINLDAISHNFNYYKSKLAPNVKMMVMVKAFGYGNGGLEIAKLLEHHKVDYLGVAFADEGILLKNGGIKLPIMVLNPESTSFPSIIQYQLEPEIYSIKGLNAFLKIAREKNLKDFPIHVKIDTGMHRLGFEENTIDELITALKGNSTVRVQSILSHLATSDDPKHYDFVNQQIYLFEKLSAKLISELNINPIRHILNTSGISNFPNAQYNMVRLGIGLYGVSNDPSEQKYLENVGTLKSIISQVRTIPAGDSVGYGRRFMAEKETKIATIPIGYADGIARLWGNEVGFVTIKNQKAKIVGSVCMDMLMVNVTNIDCKEGDSVIIFGESPTVIEMAAALKTIPYEIMTSISQRVKRVFFR</sequence>
<reference evidence="9 10" key="1">
    <citation type="submission" date="2018-06" db="EMBL/GenBank/DDBJ databases">
        <title>Genome sequencing of Flavobacterium.</title>
        <authorList>
            <person name="Baek M.-G."/>
            <person name="Yi H."/>
        </authorList>
    </citation>
    <scope>NUCLEOTIDE SEQUENCE [LARGE SCALE GENOMIC DNA]</scope>
    <source>
        <strain evidence="9 10">HYN0086</strain>
    </source>
</reference>
<dbReference type="InterPro" id="IPR004101">
    <property type="entry name" value="Mur_ligase_C"/>
</dbReference>
<keyword evidence="9" id="KW-0436">Ligase</keyword>
<feature type="active site" description="Proton acceptor; specific for D-alanine" evidence="5">
    <location>
        <position position="492"/>
    </location>
</feature>
<feature type="binding site" evidence="5 7">
    <location>
        <position position="590"/>
    </location>
    <ligand>
        <name>substrate</name>
    </ligand>
</feature>
<dbReference type="EMBL" id="CP030261">
    <property type="protein sequence ID" value="AXB56174.1"/>
    <property type="molecule type" value="Genomic_DNA"/>
</dbReference>
<dbReference type="GO" id="GO:0030170">
    <property type="term" value="F:pyridoxal phosphate binding"/>
    <property type="evidence" value="ECO:0007669"/>
    <property type="project" value="UniProtKB-UniRule"/>
</dbReference>
<evidence type="ECO:0000313" key="9">
    <source>
        <dbReference type="EMBL" id="AXB56174.1"/>
    </source>
</evidence>
<keyword evidence="3 5" id="KW-0663">Pyridoxal phosphate</keyword>
<organism evidence="9 10">
    <name type="scientific">Flavobacterium fluviale</name>
    <dbReference type="NCBI Taxonomy" id="2249356"/>
    <lineage>
        <taxon>Bacteria</taxon>
        <taxon>Pseudomonadati</taxon>
        <taxon>Bacteroidota</taxon>
        <taxon>Flavobacteriia</taxon>
        <taxon>Flavobacteriales</taxon>
        <taxon>Flavobacteriaceae</taxon>
        <taxon>Flavobacterium</taxon>
    </lineage>
</organism>
<dbReference type="Pfam" id="PF08245">
    <property type="entry name" value="Mur_ligase_M"/>
    <property type="match status" value="1"/>
</dbReference>
<dbReference type="EC" id="5.1.1.1" evidence="5"/>
<dbReference type="InterPro" id="IPR013221">
    <property type="entry name" value="Mur_ligase_cen"/>
</dbReference>
<dbReference type="PANTHER" id="PTHR30511">
    <property type="entry name" value="ALANINE RACEMASE"/>
    <property type="match status" value="1"/>
</dbReference>
<feature type="domain" description="Alanine racemase C-terminal" evidence="8">
    <location>
        <begin position="697"/>
        <end position="821"/>
    </location>
</feature>
<dbReference type="NCBIfam" id="TIGR01143">
    <property type="entry name" value="murF"/>
    <property type="match status" value="1"/>
</dbReference>
<proteinExistence type="inferred from homology"/>
<dbReference type="InterPro" id="IPR036565">
    <property type="entry name" value="Mur-like_cat_sf"/>
</dbReference>
<dbReference type="CDD" id="cd00430">
    <property type="entry name" value="PLPDE_III_AR"/>
    <property type="match status" value="1"/>
</dbReference>
<dbReference type="SUPFAM" id="SSF53244">
    <property type="entry name" value="MurD-like peptide ligases, peptide-binding domain"/>
    <property type="match status" value="1"/>
</dbReference>
<name>A0A344LQI2_9FLAO</name>
<dbReference type="SUPFAM" id="SSF63418">
    <property type="entry name" value="MurE/MurF N-terminal domain"/>
    <property type="match status" value="1"/>
</dbReference>
<evidence type="ECO:0000256" key="3">
    <source>
        <dbReference type="ARBA" id="ARBA00022898"/>
    </source>
</evidence>
<dbReference type="KEGG" id="ffl:HYN86_05985"/>
<dbReference type="UniPathway" id="UPA00042">
    <property type="reaction ID" value="UER00497"/>
</dbReference>
<dbReference type="Gene3D" id="3.20.20.10">
    <property type="entry name" value="Alanine racemase"/>
    <property type="match status" value="1"/>
</dbReference>
<dbReference type="Gene3D" id="3.40.1190.10">
    <property type="entry name" value="Mur-like, catalytic domain"/>
    <property type="match status" value="1"/>
</dbReference>
<dbReference type="InterPro" id="IPR036615">
    <property type="entry name" value="Mur_ligase_C_dom_sf"/>
</dbReference>
<comment type="cofactor">
    <cofactor evidence="2 5 6">
        <name>pyridoxal 5'-phosphate</name>
        <dbReference type="ChEBI" id="CHEBI:597326"/>
    </cofactor>
</comment>
<dbReference type="SMART" id="SM01005">
    <property type="entry name" value="Ala_racemase_C"/>
    <property type="match status" value="1"/>
</dbReference>
<dbReference type="Gene3D" id="3.90.190.20">
    <property type="entry name" value="Mur ligase, C-terminal domain"/>
    <property type="match status" value="1"/>
</dbReference>
<feature type="modified residue" description="N6-(pyridoxal phosphate)lysine" evidence="5 6">
    <location>
        <position position="492"/>
    </location>
</feature>
<dbReference type="Gene3D" id="3.40.1390.10">
    <property type="entry name" value="MurE/MurF, N-terminal domain"/>
    <property type="match status" value="1"/>
</dbReference>
<evidence type="ECO:0000256" key="1">
    <source>
        <dbReference type="ARBA" id="ARBA00000316"/>
    </source>
</evidence>
<dbReference type="InterPro" id="IPR005863">
    <property type="entry name" value="UDP-N-AcMur_synth"/>
</dbReference>
<dbReference type="PRINTS" id="PR00992">
    <property type="entry name" value="ALARACEMASE"/>
</dbReference>
<dbReference type="Pfam" id="PF02875">
    <property type="entry name" value="Mur_ligase_C"/>
    <property type="match status" value="1"/>
</dbReference>
<dbReference type="InterPro" id="IPR001608">
    <property type="entry name" value="Ala_racemase_N"/>
</dbReference>
<dbReference type="GO" id="GO:0071555">
    <property type="term" value="P:cell wall organization"/>
    <property type="evidence" value="ECO:0007669"/>
    <property type="project" value="InterPro"/>
</dbReference>
<dbReference type="GO" id="GO:0030632">
    <property type="term" value="P:D-alanine biosynthetic process"/>
    <property type="evidence" value="ECO:0007669"/>
    <property type="project" value="UniProtKB-UniRule"/>
</dbReference>
<dbReference type="Pfam" id="PF01168">
    <property type="entry name" value="Ala_racemase_N"/>
    <property type="match status" value="1"/>
</dbReference>
<evidence type="ECO:0000256" key="2">
    <source>
        <dbReference type="ARBA" id="ARBA00001933"/>
    </source>
</evidence>
<dbReference type="GO" id="GO:0005524">
    <property type="term" value="F:ATP binding"/>
    <property type="evidence" value="ECO:0007669"/>
    <property type="project" value="InterPro"/>
</dbReference>
<dbReference type="PANTHER" id="PTHR30511:SF0">
    <property type="entry name" value="ALANINE RACEMASE, CATABOLIC-RELATED"/>
    <property type="match status" value="1"/>
</dbReference>
<evidence type="ECO:0000256" key="6">
    <source>
        <dbReference type="PIRSR" id="PIRSR600821-50"/>
    </source>
</evidence>
<keyword evidence="4 5" id="KW-0413">Isomerase</keyword>
<evidence type="ECO:0000259" key="8">
    <source>
        <dbReference type="SMART" id="SM01005"/>
    </source>
</evidence>
<comment type="catalytic activity">
    <reaction evidence="1 5">
        <text>L-alanine = D-alanine</text>
        <dbReference type="Rhea" id="RHEA:20249"/>
        <dbReference type="ChEBI" id="CHEBI:57416"/>
        <dbReference type="ChEBI" id="CHEBI:57972"/>
        <dbReference type="EC" id="5.1.1.1"/>
    </reaction>
</comment>
<dbReference type="Gene3D" id="2.40.37.10">
    <property type="entry name" value="Lyase, Ornithine Decarboxylase, Chain A, domain 1"/>
    <property type="match status" value="1"/>
</dbReference>
<accession>A0A344LQI2</accession>
<protein>
    <recommendedName>
        <fullName evidence="5">Alanine racemase</fullName>
        <ecNumber evidence="5">5.1.1.1</ecNumber>
    </recommendedName>
</protein>
<dbReference type="InterPro" id="IPR000821">
    <property type="entry name" value="Ala_racemase"/>
</dbReference>
<evidence type="ECO:0000256" key="7">
    <source>
        <dbReference type="PIRSR" id="PIRSR600821-52"/>
    </source>
</evidence>
<dbReference type="OrthoDB" id="9801978at2"/>
<dbReference type="NCBIfam" id="TIGR00492">
    <property type="entry name" value="alr"/>
    <property type="match status" value="1"/>
</dbReference>
<comment type="pathway">
    <text evidence="5">Amino-acid biosynthesis; D-alanine biosynthesis; D-alanine from L-alanine: step 1/1.</text>
</comment>
<feature type="binding site" evidence="5 7">
    <location>
        <position position="767"/>
    </location>
    <ligand>
        <name>substrate</name>
    </ligand>
</feature>
<dbReference type="Proteomes" id="UP000251561">
    <property type="component" value="Chromosome"/>
</dbReference>